<dbReference type="Proteomes" id="UP000031737">
    <property type="component" value="Unassembled WGS sequence"/>
</dbReference>
<dbReference type="GO" id="GO:0000146">
    <property type="term" value="F:microfilament motor activity"/>
    <property type="evidence" value="ECO:0007669"/>
    <property type="project" value="TreeGrafter"/>
</dbReference>
<dbReference type="InterPro" id="IPR001609">
    <property type="entry name" value="Myosin_head_motor_dom-like"/>
</dbReference>
<dbReference type="GO" id="GO:0005737">
    <property type="term" value="C:cytoplasm"/>
    <property type="evidence" value="ECO:0007669"/>
    <property type="project" value="TreeGrafter"/>
</dbReference>
<evidence type="ECO:0000313" key="9">
    <source>
        <dbReference type="Proteomes" id="UP000031737"/>
    </source>
</evidence>
<dbReference type="GO" id="GO:0007015">
    <property type="term" value="P:actin filament organization"/>
    <property type="evidence" value="ECO:0007669"/>
    <property type="project" value="TreeGrafter"/>
</dbReference>
<dbReference type="InterPro" id="IPR027417">
    <property type="entry name" value="P-loop_NTPase"/>
</dbReference>
<proteinExistence type="inferred from homology"/>
<dbReference type="InterPro" id="IPR036961">
    <property type="entry name" value="Kinesin_motor_dom_sf"/>
</dbReference>
<dbReference type="VEuPathDB" id="TriTrypDB:TRSC58_00411"/>
<sequence length="504" mass="58147">MEVINNTNPHWIRCIKPHPAKKPLMFDGVQTMRQLESSGVLGTVKIRKAGYPVRNLFDKFNARYMVIIDSKAQGRSGRELAQVILTACMANNKVMAQLGKTKVFMKAEAFPIMERLRNEALAKFCVRVQSCGRGYLARVRSNRENCERICRRLALLLTSAYRAYMRRSAALREAKAHWRKEQHVLLCQRTAALYEECREEKRQLYREALQSEQTMHLKLRKQFELCKVREAQLVLECQKLFDVVLLARRAMLQEATVHLEQLRRVFRREGVLFFAILQEDLGDVEFGQRCRIRSMESEERNKLWQAFGLRHVMQQLVGLEGEAMALHRRIAEMESIQRDEVKARRALEQRNRSYWKSFRRQFREVEASALQMSRRLEGLERARGKQVMLLQELQGRLQAVHMSPTAFIYDDSRRWVTPAASSTHTLTKYHTVCNSGAFLAAGAGLTLSARNAFFCLTSGRVCFCKSLSAVSGRGTAPRCAGPVTGLFPCDVRFSLSRVSRLFLW</sequence>
<evidence type="ECO:0000256" key="1">
    <source>
        <dbReference type="ARBA" id="ARBA00022741"/>
    </source>
</evidence>
<dbReference type="GO" id="GO:0016459">
    <property type="term" value="C:myosin complex"/>
    <property type="evidence" value="ECO:0007669"/>
    <property type="project" value="UniProtKB-KW"/>
</dbReference>
<dbReference type="PANTHER" id="PTHR13140:SF706">
    <property type="entry name" value="DILUTE CLASS UNCONVENTIONAL MYOSIN, ISOFORM C"/>
    <property type="match status" value="1"/>
</dbReference>
<gene>
    <name evidence="8" type="ORF">TRSC58_00411</name>
</gene>
<evidence type="ECO:0000256" key="6">
    <source>
        <dbReference type="PROSITE-ProRule" id="PRU00782"/>
    </source>
</evidence>
<dbReference type="GO" id="GO:0005524">
    <property type="term" value="F:ATP binding"/>
    <property type="evidence" value="ECO:0007669"/>
    <property type="project" value="UniProtKB-KW"/>
</dbReference>
<keyword evidence="3 6" id="KW-0518">Myosin</keyword>
<dbReference type="GO" id="GO:0051015">
    <property type="term" value="F:actin filament binding"/>
    <property type="evidence" value="ECO:0007669"/>
    <property type="project" value="TreeGrafter"/>
</dbReference>
<keyword evidence="9" id="KW-1185">Reference proteome</keyword>
<organism evidence="8 9">
    <name type="scientific">Trypanosoma rangeli SC58</name>
    <dbReference type="NCBI Taxonomy" id="429131"/>
    <lineage>
        <taxon>Eukaryota</taxon>
        <taxon>Discoba</taxon>
        <taxon>Euglenozoa</taxon>
        <taxon>Kinetoplastea</taxon>
        <taxon>Metakinetoplastina</taxon>
        <taxon>Trypanosomatida</taxon>
        <taxon>Trypanosomatidae</taxon>
        <taxon>Trypanosoma</taxon>
        <taxon>Herpetosoma</taxon>
    </lineage>
</organism>
<keyword evidence="2" id="KW-0067">ATP-binding</keyword>
<evidence type="ECO:0000256" key="4">
    <source>
        <dbReference type="ARBA" id="ARBA00023175"/>
    </source>
</evidence>
<dbReference type="Gene3D" id="3.40.850.10">
    <property type="entry name" value="Kinesin motor domain"/>
    <property type="match status" value="1"/>
</dbReference>
<comment type="similarity">
    <text evidence="6">Belongs to the TRAFAC class myosin-kinesin ATPase superfamily. Myosin family.</text>
</comment>
<dbReference type="GO" id="GO:0016020">
    <property type="term" value="C:membrane"/>
    <property type="evidence" value="ECO:0007669"/>
    <property type="project" value="TreeGrafter"/>
</dbReference>
<evidence type="ECO:0000259" key="7">
    <source>
        <dbReference type="PROSITE" id="PS51456"/>
    </source>
</evidence>
<comment type="caution">
    <text evidence="8">The sequence shown here is derived from an EMBL/GenBank/DDBJ whole genome shotgun (WGS) entry which is preliminary data.</text>
</comment>
<dbReference type="PROSITE" id="PS51456">
    <property type="entry name" value="MYOSIN_MOTOR"/>
    <property type="match status" value="1"/>
</dbReference>
<accession>A0A061JBT9</accession>
<dbReference type="PANTHER" id="PTHR13140">
    <property type="entry name" value="MYOSIN"/>
    <property type="match status" value="1"/>
</dbReference>
<keyword evidence="5 6" id="KW-0009">Actin-binding</keyword>
<evidence type="ECO:0000313" key="8">
    <source>
        <dbReference type="EMBL" id="ESL11830.1"/>
    </source>
</evidence>
<dbReference type="Pfam" id="PF00063">
    <property type="entry name" value="Myosin_head"/>
    <property type="match status" value="1"/>
</dbReference>
<dbReference type="Gene3D" id="1.20.5.4820">
    <property type="match status" value="1"/>
</dbReference>
<protein>
    <recommendedName>
        <fullName evidence="7">Myosin motor domain-containing protein</fullName>
    </recommendedName>
</protein>
<evidence type="ECO:0000256" key="5">
    <source>
        <dbReference type="ARBA" id="ARBA00023203"/>
    </source>
</evidence>
<evidence type="ECO:0000256" key="3">
    <source>
        <dbReference type="ARBA" id="ARBA00023123"/>
    </source>
</evidence>
<reference evidence="8 9" key="1">
    <citation type="submission" date="2013-07" db="EMBL/GenBank/DDBJ databases">
        <authorList>
            <person name="Stoco P.H."/>
            <person name="Wagner G."/>
            <person name="Gerber A."/>
            <person name="Zaha A."/>
            <person name="Thompson C."/>
            <person name="Bartholomeu D.C."/>
            <person name="Luckemeyer D.D."/>
            <person name="Bahia D."/>
            <person name="Loreto E."/>
            <person name="Prestes E.B."/>
            <person name="Lima F.M."/>
            <person name="Rodrigues-Luiz G."/>
            <person name="Vallejo G.A."/>
            <person name="Filho J.F."/>
            <person name="Monteiro K.M."/>
            <person name="Tyler K.M."/>
            <person name="de Almeida L.G."/>
            <person name="Ortiz M.F."/>
            <person name="Siervo M.A."/>
            <person name="de Moraes M.H."/>
            <person name="Cunha O.L."/>
            <person name="Mendonca-Neto R."/>
            <person name="Silva R."/>
            <person name="Teixeira S.M."/>
            <person name="Murta S.M."/>
            <person name="Sincero T.C."/>
            <person name="Mendes T.A."/>
            <person name="Urmenyi T.P."/>
            <person name="Silva V.G."/>
            <person name="da Rocha W.D."/>
            <person name="Andersson B."/>
            <person name="Romanha A.J."/>
            <person name="Steindel M."/>
            <person name="de Vasconcelos A.T."/>
            <person name="Grisard E.C."/>
        </authorList>
    </citation>
    <scope>NUCLEOTIDE SEQUENCE [LARGE SCALE GENOMIC DNA]</scope>
    <source>
        <strain evidence="8 9">SC58</strain>
    </source>
</reference>
<keyword evidence="4" id="KW-0505">Motor protein</keyword>
<dbReference type="EMBL" id="AUPL01000411">
    <property type="protein sequence ID" value="ESL11830.1"/>
    <property type="molecule type" value="Genomic_DNA"/>
</dbReference>
<feature type="domain" description="Myosin motor" evidence="7">
    <location>
        <begin position="1"/>
        <end position="118"/>
    </location>
</feature>
<dbReference type="SUPFAM" id="SSF52540">
    <property type="entry name" value="P-loop containing nucleoside triphosphate hydrolases"/>
    <property type="match status" value="1"/>
</dbReference>
<keyword evidence="1" id="KW-0547">Nucleotide-binding</keyword>
<name>A0A061JBT9_TRYRA</name>
<dbReference type="OrthoDB" id="240573at2759"/>
<dbReference type="PROSITE" id="PS50096">
    <property type="entry name" value="IQ"/>
    <property type="match status" value="1"/>
</dbReference>
<comment type="caution">
    <text evidence="6">Lacks conserved residue(s) required for the propagation of feature annotation.</text>
</comment>
<evidence type="ECO:0000256" key="2">
    <source>
        <dbReference type="ARBA" id="ARBA00022840"/>
    </source>
</evidence>
<dbReference type="AlphaFoldDB" id="A0A061JBT9"/>